<dbReference type="Proteomes" id="UP000014160">
    <property type="component" value="Unassembled WGS sequence"/>
</dbReference>
<dbReference type="PATRIC" id="fig|1158614.3.peg.4073"/>
<keyword evidence="4" id="KW-1185">Reference proteome</keyword>
<evidence type="ECO:0000313" key="3">
    <source>
        <dbReference type="Proteomes" id="UP000013750"/>
    </source>
</evidence>
<evidence type="ECO:0000313" key="4">
    <source>
        <dbReference type="Proteomes" id="UP000014160"/>
    </source>
</evidence>
<protein>
    <submittedName>
        <fullName evidence="1">Uncharacterized protein</fullName>
    </submittedName>
</protein>
<proteinExistence type="predicted"/>
<evidence type="ECO:0000313" key="1">
    <source>
        <dbReference type="EMBL" id="EOI52165.1"/>
    </source>
</evidence>
<sequence>MKLYIIETKELKRVSPEWKQVAVSNVLAENSYKALTIVSQQYPSDQHSHNIVSSIEVKNKIVIRSFFSQ</sequence>
<evidence type="ECO:0000313" key="2">
    <source>
        <dbReference type="EMBL" id="EOW77164.1"/>
    </source>
</evidence>
<name>R2V2X8_9ENTE</name>
<reference evidence="1 3" key="1">
    <citation type="submission" date="2013-02" db="EMBL/GenBank/DDBJ databases">
        <title>The Genome Sequence of Enterococcus gilvus ATCC BAA-350.</title>
        <authorList>
            <consortium name="The Broad Institute Genome Sequencing Platform"/>
            <consortium name="The Broad Institute Genome Sequencing Center for Infectious Disease"/>
            <person name="Earl A.M."/>
            <person name="Gilmore M.S."/>
            <person name="Lebreton F."/>
            <person name="Walker B."/>
            <person name="Young S.K."/>
            <person name="Zeng Q."/>
            <person name="Gargeya S."/>
            <person name="Fitzgerald M."/>
            <person name="Haas B."/>
            <person name="Abouelleil A."/>
            <person name="Alvarado L."/>
            <person name="Arachchi H.M."/>
            <person name="Berlin A.M."/>
            <person name="Chapman S.B."/>
            <person name="Dewar J."/>
            <person name="Goldberg J."/>
            <person name="Griggs A."/>
            <person name="Gujja S."/>
            <person name="Hansen M."/>
            <person name="Howarth C."/>
            <person name="Imamovic A."/>
            <person name="Larimer J."/>
            <person name="McCowan C."/>
            <person name="Murphy C."/>
            <person name="Neiman D."/>
            <person name="Pearson M."/>
            <person name="Priest M."/>
            <person name="Roberts A."/>
            <person name="Saif S."/>
            <person name="Shea T."/>
            <person name="Sisk P."/>
            <person name="Sykes S."/>
            <person name="Wortman J."/>
            <person name="Nusbaum C."/>
            <person name="Birren B."/>
        </authorList>
    </citation>
    <scope>NUCLEOTIDE SEQUENCE [LARGE SCALE GENOMIC DNA]</scope>
    <source>
        <strain evidence="1 3">ATCC BAA-350</strain>
    </source>
</reference>
<accession>R2V2X8</accession>
<dbReference type="EMBL" id="ASWH01000005">
    <property type="protein sequence ID" value="EOW77164.1"/>
    <property type="molecule type" value="Genomic_DNA"/>
</dbReference>
<comment type="caution">
    <text evidence="1">The sequence shown here is derived from an EMBL/GenBank/DDBJ whole genome shotgun (WGS) entry which is preliminary data.</text>
</comment>
<gene>
    <name evidence="2" type="ORF">I592_04140</name>
    <name evidence="1" type="ORF">UKC_04091</name>
</gene>
<dbReference type="EMBL" id="AJDQ01000027">
    <property type="protein sequence ID" value="EOI52165.1"/>
    <property type="molecule type" value="Genomic_DNA"/>
</dbReference>
<dbReference type="RefSeq" id="WP_010782404.1">
    <property type="nucleotide sequence ID" value="NZ_ASWH01000005.1"/>
</dbReference>
<dbReference type="Proteomes" id="UP000013750">
    <property type="component" value="Unassembled WGS sequence"/>
</dbReference>
<reference evidence="2 4" key="2">
    <citation type="submission" date="2013-03" db="EMBL/GenBank/DDBJ databases">
        <title>The Genome Sequence of Enterococcus gilvus ATCC BAA-350 (PacBio/Illumina hybrid assembly).</title>
        <authorList>
            <consortium name="The Broad Institute Genomics Platform"/>
            <consortium name="The Broad Institute Genome Sequencing Center for Infectious Disease"/>
            <person name="Earl A."/>
            <person name="Russ C."/>
            <person name="Gilmore M."/>
            <person name="Surin D."/>
            <person name="Walker B."/>
            <person name="Young S."/>
            <person name="Zeng Q."/>
            <person name="Gargeya S."/>
            <person name="Fitzgerald M."/>
            <person name="Haas B."/>
            <person name="Abouelleil A."/>
            <person name="Allen A.W."/>
            <person name="Alvarado L."/>
            <person name="Arachchi H.M."/>
            <person name="Berlin A.M."/>
            <person name="Chapman S.B."/>
            <person name="Gainer-Dewar J."/>
            <person name="Goldberg J."/>
            <person name="Griggs A."/>
            <person name="Gujja S."/>
            <person name="Hansen M."/>
            <person name="Howarth C."/>
            <person name="Imamovic A."/>
            <person name="Ireland A."/>
            <person name="Larimer J."/>
            <person name="McCowan C."/>
            <person name="Murphy C."/>
            <person name="Pearson M."/>
            <person name="Poon T.W."/>
            <person name="Priest M."/>
            <person name="Roberts A."/>
            <person name="Saif S."/>
            <person name="Shea T."/>
            <person name="Sisk P."/>
            <person name="Sykes S."/>
            <person name="Wortman J."/>
            <person name="Nusbaum C."/>
            <person name="Birren B."/>
        </authorList>
    </citation>
    <scope>NUCLEOTIDE SEQUENCE [LARGE SCALE GENOMIC DNA]</scope>
    <source>
        <strain evidence="2 4">ATCC BAA-350</strain>
    </source>
</reference>
<dbReference type="HOGENOM" id="CLU_2769461_0_0_9"/>
<organism evidence="1 3">
    <name type="scientific">Enterococcus gilvus ATCC BAA-350</name>
    <dbReference type="NCBI Taxonomy" id="1158614"/>
    <lineage>
        <taxon>Bacteria</taxon>
        <taxon>Bacillati</taxon>
        <taxon>Bacillota</taxon>
        <taxon>Bacilli</taxon>
        <taxon>Lactobacillales</taxon>
        <taxon>Enterococcaceae</taxon>
        <taxon>Enterococcus</taxon>
    </lineage>
</organism>
<dbReference type="AlphaFoldDB" id="R2V2X8"/>